<dbReference type="FunFam" id="3.30.428.10:FF:000001">
    <property type="entry name" value="Galactose-1-phosphate uridylyltransferase"/>
    <property type="match status" value="1"/>
</dbReference>
<evidence type="ECO:0000313" key="17">
    <source>
        <dbReference type="Proteomes" id="UP001175271"/>
    </source>
</evidence>
<dbReference type="GO" id="GO:0033499">
    <property type="term" value="P:galactose catabolic process via UDP-galactose, Leloir pathway"/>
    <property type="evidence" value="ECO:0007669"/>
    <property type="project" value="TreeGrafter"/>
</dbReference>
<evidence type="ECO:0000256" key="13">
    <source>
        <dbReference type="RuleBase" id="RU000506"/>
    </source>
</evidence>
<dbReference type="PANTHER" id="PTHR11943:SF1">
    <property type="entry name" value="GALACTOSE-1-PHOSPHATE URIDYLYLTRANSFERASE"/>
    <property type="match status" value="1"/>
</dbReference>
<keyword evidence="9 13" id="KW-0299">Galactose metabolism</keyword>
<evidence type="ECO:0000256" key="8">
    <source>
        <dbReference type="ARBA" id="ARBA00022833"/>
    </source>
</evidence>
<accession>A0AA39MBN2</accession>
<feature type="binding site" description="in other chain" evidence="12">
    <location>
        <position position="161"/>
    </location>
    <ligand>
        <name>UDP-alpha-D-glucose</name>
        <dbReference type="ChEBI" id="CHEBI:58885"/>
        <note>ligand shared between dimeric partners</note>
    </ligand>
</feature>
<dbReference type="GO" id="GO:0008108">
    <property type="term" value="F:UDP-glucose:hexose-1-phosphate uridylyltransferase activity"/>
    <property type="evidence" value="ECO:0007669"/>
    <property type="project" value="UniProtKB-EC"/>
</dbReference>
<comment type="caution">
    <text evidence="16">The sequence shown here is derived from an EMBL/GenBank/DDBJ whole genome shotgun (WGS) entry which is preliminary data.</text>
</comment>
<feature type="binding site" evidence="12">
    <location>
        <begin position="307"/>
        <end position="308"/>
    </location>
    <ligand>
        <name>UDP-alpha-D-glucose</name>
        <dbReference type="ChEBI" id="CHEBI:58885"/>
        <note>ligand shared between dimeric partners</note>
    </ligand>
</feature>
<dbReference type="SUPFAM" id="SSF54197">
    <property type="entry name" value="HIT-like"/>
    <property type="match status" value="2"/>
</dbReference>
<evidence type="ECO:0000256" key="12">
    <source>
        <dbReference type="PIRSR" id="PIRSR000808-2"/>
    </source>
</evidence>
<dbReference type="Pfam" id="PF01087">
    <property type="entry name" value="GalP_UDP_transf"/>
    <property type="match status" value="1"/>
</dbReference>
<dbReference type="PIRSF" id="PIRSF000808">
    <property type="entry name" value="GalT"/>
    <property type="match status" value="1"/>
</dbReference>
<feature type="domain" description="Galactose-1-phosphate uridyl transferase C-terminal" evidence="15">
    <location>
        <begin position="176"/>
        <end position="340"/>
    </location>
</feature>
<evidence type="ECO:0000256" key="2">
    <source>
        <dbReference type="ARBA" id="ARBA00001947"/>
    </source>
</evidence>
<comment type="catalytic activity">
    <reaction evidence="1 13">
        <text>alpha-D-galactose 1-phosphate + UDP-alpha-D-glucose = alpha-D-glucose 1-phosphate + UDP-alpha-D-galactose</text>
        <dbReference type="Rhea" id="RHEA:13989"/>
        <dbReference type="ChEBI" id="CHEBI:58336"/>
        <dbReference type="ChEBI" id="CHEBI:58601"/>
        <dbReference type="ChEBI" id="CHEBI:58885"/>
        <dbReference type="ChEBI" id="CHEBI:66914"/>
        <dbReference type="EC" id="2.7.7.12"/>
    </reaction>
</comment>
<evidence type="ECO:0000313" key="16">
    <source>
        <dbReference type="EMBL" id="KAK0427685.1"/>
    </source>
</evidence>
<feature type="binding site" description="in other chain" evidence="12">
    <location>
        <position position="319"/>
    </location>
    <ligand>
        <name>UDP-alpha-D-glucose</name>
        <dbReference type="ChEBI" id="CHEBI:58885"/>
        <note>ligand shared between dimeric partners</note>
    </ligand>
</feature>
<dbReference type="CDD" id="cd00608">
    <property type="entry name" value="GalT"/>
    <property type="match status" value="1"/>
</dbReference>
<feature type="active site" description="Tele-UMP-histidine intermediate" evidence="11">
    <location>
        <position position="159"/>
    </location>
</feature>
<feature type="binding site" description="in other chain" evidence="12">
    <location>
        <begin position="69"/>
        <end position="70"/>
    </location>
    <ligand>
        <name>UDP-alpha-D-glucose</name>
        <dbReference type="ChEBI" id="CHEBI:58885"/>
        <note>ligand shared between dimeric partners</note>
    </ligand>
</feature>
<dbReference type="InterPro" id="IPR036265">
    <property type="entry name" value="HIT-like_sf"/>
</dbReference>
<dbReference type="InterPro" id="IPR005849">
    <property type="entry name" value="GalP_Utransf_N"/>
</dbReference>
<gene>
    <name evidence="16" type="ORF">QR680_010366</name>
</gene>
<organism evidence="16 17">
    <name type="scientific">Steinernema hermaphroditum</name>
    <dbReference type="NCBI Taxonomy" id="289476"/>
    <lineage>
        <taxon>Eukaryota</taxon>
        <taxon>Metazoa</taxon>
        <taxon>Ecdysozoa</taxon>
        <taxon>Nematoda</taxon>
        <taxon>Chromadorea</taxon>
        <taxon>Rhabditida</taxon>
        <taxon>Tylenchina</taxon>
        <taxon>Panagrolaimomorpha</taxon>
        <taxon>Strongyloidoidea</taxon>
        <taxon>Steinernematidae</taxon>
        <taxon>Steinernema</taxon>
    </lineage>
</organism>
<evidence type="ECO:0000256" key="5">
    <source>
        <dbReference type="ARBA" id="ARBA00022679"/>
    </source>
</evidence>
<keyword evidence="7 13" id="KW-0479">Metal-binding</keyword>
<keyword evidence="10 13" id="KW-0119">Carbohydrate metabolism</keyword>
<evidence type="ECO:0000256" key="11">
    <source>
        <dbReference type="PIRSR" id="PIRSR000808-1"/>
    </source>
</evidence>
<dbReference type="Proteomes" id="UP001175271">
    <property type="component" value="Unassembled WGS sequence"/>
</dbReference>
<feature type="binding site" description="in other chain" evidence="12">
    <location>
        <position position="53"/>
    </location>
    <ligand>
        <name>UDP-alpha-D-glucose</name>
        <dbReference type="ChEBI" id="CHEBI:58885"/>
        <note>ligand shared between dimeric partners</note>
    </ligand>
</feature>
<evidence type="ECO:0000256" key="4">
    <source>
        <dbReference type="ARBA" id="ARBA00010951"/>
    </source>
</evidence>
<dbReference type="InterPro" id="IPR001937">
    <property type="entry name" value="GalP_UDPtransf1"/>
</dbReference>
<feature type="binding site" description="in other chain" evidence="12">
    <location>
        <begin position="152"/>
        <end position="154"/>
    </location>
    <ligand>
        <name>UDP-alpha-D-glucose</name>
        <dbReference type="ChEBI" id="CHEBI:58885"/>
        <note>ligand shared between dimeric partners</note>
    </ligand>
</feature>
<proteinExistence type="inferred from homology"/>
<feature type="binding site" description="in other chain" evidence="12">
    <location>
        <position position="146"/>
    </location>
    <ligand>
        <name>UDP-alpha-D-glucose</name>
        <dbReference type="ChEBI" id="CHEBI:58885"/>
        <note>ligand shared between dimeric partners</note>
    </ligand>
</feature>
<feature type="binding site" evidence="12">
    <location>
        <begin position="312"/>
        <end position="313"/>
    </location>
    <ligand>
        <name>UDP-alpha-D-glucose</name>
        <dbReference type="ChEBI" id="CHEBI:58885"/>
        <note>ligand shared between dimeric partners</note>
    </ligand>
</feature>
<comment type="cofactor">
    <cofactor evidence="2">
        <name>Zn(2+)</name>
        <dbReference type="ChEBI" id="CHEBI:29105"/>
    </cofactor>
</comment>
<dbReference type="Gene3D" id="3.30.428.10">
    <property type="entry name" value="HIT-like"/>
    <property type="match status" value="2"/>
</dbReference>
<keyword evidence="6 13" id="KW-0548">Nucleotidyltransferase</keyword>
<comment type="pathway">
    <text evidence="3 13">Carbohydrate metabolism; galactose metabolism.</text>
</comment>
<dbReference type="AlphaFoldDB" id="A0AA39MBN2"/>
<dbReference type="Pfam" id="PF02744">
    <property type="entry name" value="GalP_UDP_tr_C"/>
    <property type="match status" value="1"/>
</dbReference>
<dbReference type="EMBL" id="JAUCMV010000001">
    <property type="protein sequence ID" value="KAK0427685.1"/>
    <property type="molecule type" value="Genomic_DNA"/>
</dbReference>
<dbReference type="InterPro" id="IPR005850">
    <property type="entry name" value="GalP_Utransf_C"/>
</dbReference>
<reference evidence="16" key="1">
    <citation type="submission" date="2023-06" db="EMBL/GenBank/DDBJ databases">
        <title>Genomic analysis of the entomopathogenic nematode Steinernema hermaphroditum.</title>
        <authorList>
            <person name="Schwarz E.M."/>
            <person name="Heppert J.K."/>
            <person name="Baniya A."/>
            <person name="Schwartz H.T."/>
            <person name="Tan C.-H."/>
            <person name="Antoshechkin I."/>
            <person name="Sternberg P.W."/>
            <person name="Goodrich-Blair H."/>
            <person name="Dillman A.R."/>
        </authorList>
    </citation>
    <scope>NUCLEOTIDE SEQUENCE</scope>
    <source>
        <strain evidence="16">PS9179</strain>
        <tissue evidence="16">Whole animal</tissue>
    </source>
</reference>
<comment type="similarity">
    <text evidence="4 13">Belongs to the galactose-1-phosphate uridylyltransferase type 1 family.</text>
</comment>
<keyword evidence="5 13" id="KW-0808">Transferase</keyword>
<feature type="domain" description="Galactose-1-phosphate uridyl transferase N-terminal" evidence="14">
    <location>
        <begin position="2"/>
        <end position="169"/>
    </location>
</feature>
<evidence type="ECO:0000259" key="14">
    <source>
        <dbReference type="Pfam" id="PF01087"/>
    </source>
</evidence>
<sequence length="344" mass="40291">MSHRRYNPLKDEWVIVSTDRINRPWKGATEKTEQGAFQKSEEINPLAPGGIRANGEVTPFYSNTLVFTNDFPVFTEDPKTEVHDEHELFKSQHDIRGTCRVLCFHPDSELSLATMSTAQIVDVIAQWIEQMNELRDKYEWIQIFENKGAAVGCSNAHPHGQLWCMNYLPNEATKKMETQKRYYQSHERPMLLDYLEQERKKKERVVVENDHWTIVVPYWAYWPFETLLLPNTHILRLDDITAEERSSLADIMKRLLVKYDNLFKCSFPYMFGWHGAPTGRYLDERCEFWQLHAAYLPPLLRSATVKKFMAAFEMHAEGQRDISPEKAAQLLRDQSEVHYLDDGS</sequence>
<dbReference type="PANTHER" id="PTHR11943">
    <property type="entry name" value="GALACTOSE-1-PHOSPHATE URIDYLYLTRANSFERASE"/>
    <property type="match status" value="1"/>
</dbReference>
<evidence type="ECO:0000259" key="15">
    <source>
        <dbReference type="Pfam" id="PF02744"/>
    </source>
</evidence>
<dbReference type="PROSITE" id="PS00117">
    <property type="entry name" value="GAL_P_UDP_TRANSF_I"/>
    <property type="match status" value="1"/>
</dbReference>
<evidence type="ECO:0000256" key="3">
    <source>
        <dbReference type="ARBA" id="ARBA00004947"/>
    </source>
</evidence>
<evidence type="ECO:0000256" key="6">
    <source>
        <dbReference type="ARBA" id="ARBA00022695"/>
    </source>
</evidence>
<keyword evidence="17" id="KW-1185">Reference proteome</keyword>
<evidence type="ECO:0000256" key="1">
    <source>
        <dbReference type="ARBA" id="ARBA00001107"/>
    </source>
</evidence>
<dbReference type="NCBIfam" id="NF008724">
    <property type="entry name" value="PRK11720.1"/>
    <property type="match status" value="1"/>
</dbReference>
<dbReference type="EC" id="2.7.7.12" evidence="13"/>
<dbReference type="GO" id="GO:0008270">
    <property type="term" value="F:zinc ion binding"/>
    <property type="evidence" value="ECO:0007669"/>
    <property type="project" value="InterPro"/>
</dbReference>
<dbReference type="InterPro" id="IPR019779">
    <property type="entry name" value="GalP_UDPtransf1_His-AS"/>
</dbReference>
<evidence type="ECO:0000256" key="10">
    <source>
        <dbReference type="ARBA" id="ARBA00023277"/>
    </source>
</evidence>
<dbReference type="GO" id="GO:0005737">
    <property type="term" value="C:cytoplasm"/>
    <property type="evidence" value="ECO:0007669"/>
    <property type="project" value="TreeGrafter"/>
</dbReference>
<evidence type="ECO:0000256" key="9">
    <source>
        <dbReference type="ARBA" id="ARBA00023144"/>
    </source>
</evidence>
<protein>
    <recommendedName>
        <fullName evidence="13">Galactose-1-phosphate uridylyltransferase</fullName>
        <ecNumber evidence="13">2.7.7.12</ecNumber>
    </recommendedName>
</protein>
<dbReference type="NCBIfam" id="TIGR00209">
    <property type="entry name" value="galT_1"/>
    <property type="match status" value="1"/>
</dbReference>
<evidence type="ECO:0000256" key="7">
    <source>
        <dbReference type="ARBA" id="ARBA00022723"/>
    </source>
</evidence>
<keyword evidence="8" id="KW-0862">Zinc</keyword>
<feature type="binding site" evidence="12">
    <location>
        <begin position="20"/>
        <end position="23"/>
    </location>
    <ligand>
        <name>UDP-alpha-D-glucose</name>
        <dbReference type="ChEBI" id="CHEBI:58885"/>
        <note>ligand shared between dimeric partners</note>
    </ligand>
</feature>
<name>A0AA39MBN2_9BILA</name>